<sequence length="298" mass="32738">MSGRVDSWDHWRSFLAVVEEGSLSGAARALRLTQPTVGRHIDALEDGIGARLFTRSRGGLDPTQLALSLVPQARDMAVIADDLVRTASGERDEARGTVRLAAIDIVGTFVLPPMLADFRDRHPGIDIELALSTRNENLLRREADIAVRMVRPEQQAIVARHVGLIRVGLFAHRRYVVAHGLPETVEALFSHPLIGIDQEEGLVAGISFGGHPLTRESFAFRCDSAVAQLMAVKAGFGIGACHLGLAADEPDLVRVLPDVVEFGYEMWVAMHEDLRDTRRMRLLFDHLVENLAAYAAMQ</sequence>
<dbReference type="GO" id="GO:0003700">
    <property type="term" value="F:DNA-binding transcription factor activity"/>
    <property type="evidence" value="ECO:0007669"/>
    <property type="project" value="InterPro"/>
</dbReference>
<dbReference type="SUPFAM" id="SSF53850">
    <property type="entry name" value="Periplasmic binding protein-like II"/>
    <property type="match status" value="1"/>
</dbReference>
<proteinExistence type="inferred from homology"/>
<dbReference type="PROSITE" id="PS50931">
    <property type="entry name" value="HTH_LYSR"/>
    <property type="match status" value="1"/>
</dbReference>
<dbReference type="RefSeq" id="WP_116221226.1">
    <property type="nucleotide sequence ID" value="NZ_CP038196.1"/>
</dbReference>
<protein>
    <submittedName>
        <fullName evidence="6">LysR family transcriptional regulator</fullName>
    </submittedName>
</protein>
<dbReference type="InterPro" id="IPR000847">
    <property type="entry name" value="LysR_HTH_N"/>
</dbReference>
<keyword evidence="4" id="KW-0804">Transcription</keyword>
<dbReference type="SUPFAM" id="SSF46785">
    <property type="entry name" value="Winged helix' DNA-binding domain"/>
    <property type="match status" value="1"/>
</dbReference>
<evidence type="ECO:0000256" key="1">
    <source>
        <dbReference type="ARBA" id="ARBA00009437"/>
    </source>
</evidence>
<keyword evidence="2" id="KW-0805">Transcription regulation</keyword>
<dbReference type="GO" id="GO:0043565">
    <property type="term" value="F:sequence-specific DNA binding"/>
    <property type="evidence" value="ECO:0007669"/>
    <property type="project" value="TreeGrafter"/>
</dbReference>
<dbReference type="Pfam" id="PF00126">
    <property type="entry name" value="HTH_1"/>
    <property type="match status" value="1"/>
</dbReference>
<dbReference type="PRINTS" id="PR00039">
    <property type="entry name" value="HTHLYSR"/>
</dbReference>
<dbReference type="EMBL" id="QTUJ01000001">
    <property type="protein sequence ID" value="REF73038.1"/>
    <property type="molecule type" value="Genomic_DNA"/>
</dbReference>
<name>A0A3D9XTT9_PARVE</name>
<dbReference type="Gene3D" id="3.40.190.290">
    <property type="match status" value="1"/>
</dbReference>
<accession>A0A3D9XTT9</accession>
<comment type="caution">
    <text evidence="6">The sequence shown here is derived from an EMBL/GenBank/DDBJ whole genome shotgun (WGS) entry which is preliminary data.</text>
</comment>
<evidence type="ECO:0000313" key="6">
    <source>
        <dbReference type="EMBL" id="REF73038.1"/>
    </source>
</evidence>
<evidence type="ECO:0000256" key="2">
    <source>
        <dbReference type="ARBA" id="ARBA00023015"/>
    </source>
</evidence>
<dbReference type="InterPro" id="IPR036388">
    <property type="entry name" value="WH-like_DNA-bd_sf"/>
</dbReference>
<reference evidence="6 7" key="1">
    <citation type="submission" date="2018-08" db="EMBL/GenBank/DDBJ databases">
        <title>Genomic Encyclopedia of Archaeal and Bacterial Type Strains, Phase II (KMG-II): from individual species to whole genera.</title>
        <authorList>
            <person name="Goeker M."/>
        </authorList>
    </citation>
    <scope>NUCLEOTIDE SEQUENCE [LARGE SCALE GENOMIC DNA]</scope>
    <source>
        <strain evidence="6 7">DSM 17099</strain>
    </source>
</reference>
<evidence type="ECO:0000256" key="4">
    <source>
        <dbReference type="ARBA" id="ARBA00023163"/>
    </source>
</evidence>
<dbReference type="PANTHER" id="PTHR30537:SF3">
    <property type="entry name" value="TRANSCRIPTIONAL REGULATORY PROTEIN"/>
    <property type="match status" value="1"/>
</dbReference>
<dbReference type="Gene3D" id="1.10.10.10">
    <property type="entry name" value="Winged helix-like DNA-binding domain superfamily/Winged helix DNA-binding domain"/>
    <property type="match status" value="1"/>
</dbReference>
<dbReference type="AlphaFoldDB" id="A0A3D9XTT9"/>
<dbReference type="GO" id="GO:0006351">
    <property type="term" value="P:DNA-templated transcription"/>
    <property type="evidence" value="ECO:0007669"/>
    <property type="project" value="TreeGrafter"/>
</dbReference>
<dbReference type="PANTHER" id="PTHR30537">
    <property type="entry name" value="HTH-TYPE TRANSCRIPTIONAL REGULATOR"/>
    <property type="match status" value="1"/>
</dbReference>
<dbReference type="Proteomes" id="UP000256941">
    <property type="component" value="Unassembled WGS sequence"/>
</dbReference>
<organism evidence="6 7">
    <name type="scientific">Paracoccus versutus</name>
    <name type="common">Thiobacillus versutus</name>
    <dbReference type="NCBI Taxonomy" id="34007"/>
    <lineage>
        <taxon>Bacteria</taxon>
        <taxon>Pseudomonadati</taxon>
        <taxon>Pseudomonadota</taxon>
        <taxon>Alphaproteobacteria</taxon>
        <taxon>Rhodobacterales</taxon>
        <taxon>Paracoccaceae</taxon>
        <taxon>Paracoccus</taxon>
    </lineage>
</organism>
<dbReference type="Pfam" id="PF03466">
    <property type="entry name" value="LysR_substrate"/>
    <property type="match status" value="1"/>
</dbReference>
<comment type="similarity">
    <text evidence="1">Belongs to the LysR transcriptional regulatory family.</text>
</comment>
<feature type="domain" description="HTH lysR-type" evidence="5">
    <location>
        <begin position="6"/>
        <end position="63"/>
    </location>
</feature>
<evidence type="ECO:0000256" key="3">
    <source>
        <dbReference type="ARBA" id="ARBA00023125"/>
    </source>
</evidence>
<keyword evidence="3" id="KW-0238">DNA-binding</keyword>
<dbReference type="InterPro" id="IPR005119">
    <property type="entry name" value="LysR_subst-bd"/>
</dbReference>
<dbReference type="InterPro" id="IPR036390">
    <property type="entry name" value="WH_DNA-bd_sf"/>
</dbReference>
<evidence type="ECO:0000259" key="5">
    <source>
        <dbReference type="PROSITE" id="PS50931"/>
    </source>
</evidence>
<gene>
    <name evidence="6" type="ORF">BDD41_1550</name>
</gene>
<evidence type="ECO:0000313" key="7">
    <source>
        <dbReference type="Proteomes" id="UP000256941"/>
    </source>
</evidence>
<dbReference type="InterPro" id="IPR058163">
    <property type="entry name" value="LysR-type_TF_proteobact-type"/>
</dbReference>